<proteinExistence type="predicted"/>
<name>A0AAE1TGE4_9FABA</name>
<gene>
    <name evidence="1" type="ORF">QN277_014026</name>
</gene>
<reference evidence="1" key="1">
    <citation type="submission" date="2023-10" db="EMBL/GenBank/DDBJ databases">
        <title>Chromosome-level genome of the transformable northern wattle, Acacia crassicarpa.</title>
        <authorList>
            <person name="Massaro I."/>
            <person name="Sinha N.R."/>
            <person name="Poethig S."/>
            <person name="Leichty A.R."/>
        </authorList>
    </citation>
    <scope>NUCLEOTIDE SEQUENCE</scope>
    <source>
        <strain evidence="1">Acra3RX</strain>
        <tissue evidence="1">Leaf</tissue>
    </source>
</reference>
<evidence type="ECO:0000313" key="2">
    <source>
        <dbReference type="Proteomes" id="UP001293593"/>
    </source>
</evidence>
<protein>
    <submittedName>
        <fullName evidence="1">Uncharacterized protein</fullName>
    </submittedName>
</protein>
<sequence length="76" mass="8583">MGGNKNKPSFSFLSIYNIFRSKKKGVYHDGYDNGMKNIKIWPSDEDAGRWAMADPAIDTKAAAFIAHKKKRVFETA</sequence>
<comment type="caution">
    <text evidence="1">The sequence shown here is derived from an EMBL/GenBank/DDBJ whole genome shotgun (WGS) entry which is preliminary data.</text>
</comment>
<keyword evidence="2" id="KW-1185">Reference proteome</keyword>
<dbReference type="AlphaFoldDB" id="A0AAE1TGE4"/>
<accession>A0AAE1TGE4</accession>
<organism evidence="1 2">
    <name type="scientific">Acacia crassicarpa</name>
    <name type="common">northern wattle</name>
    <dbReference type="NCBI Taxonomy" id="499986"/>
    <lineage>
        <taxon>Eukaryota</taxon>
        <taxon>Viridiplantae</taxon>
        <taxon>Streptophyta</taxon>
        <taxon>Embryophyta</taxon>
        <taxon>Tracheophyta</taxon>
        <taxon>Spermatophyta</taxon>
        <taxon>Magnoliopsida</taxon>
        <taxon>eudicotyledons</taxon>
        <taxon>Gunneridae</taxon>
        <taxon>Pentapetalae</taxon>
        <taxon>rosids</taxon>
        <taxon>fabids</taxon>
        <taxon>Fabales</taxon>
        <taxon>Fabaceae</taxon>
        <taxon>Caesalpinioideae</taxon>
        <taxon>mimosoid clade</taxon>
        <taxon>Acacieae</taxon>
        <taxon>Acacia</taxon>
    </lineage>
</organism>
<dbReference type="PANTHER" id="PTHR33511">
    <property type="entry name" value="OS06G0632400 PROTEIN"/>
    <property type="match status" value="1"/>
</dbReference>
<dbReference type="EMBL" id="JAWXYG010000002">
    <property type="protein sequence ID" value="KAK4282679.1"/>
    <property type="molecule type" value="Genomic_DNA"/>
</dbReference>
<evidence type="ECO:0000313" key="1">
    <source>
        <dbReference type="EMBL" id="KAK4282679.1"/>
    </source>
</evidence>
<dbReference type="Proteomes" id="UP001293593">
    <property type="component" value="Unassembled WGS sequence"/>
</dbReference>